<comment type="similarity">
    <text evidence="1">Belongs to the EamA transporter family.</text>
</comment>
<evidence type="ECO:0000256" key="1">
    <source>
        <dbReference type="ARBA" id="ARBA00007362"/>
    </source>
</evidence>
<feature type="transmembrane region" description="Helical" evidence="2">
    <location>
        <begin position="140"/>
        <end position="158"/>
    </location>
</feature>
<feature type="transmembrane region" description="Helical" evidence="2">
    <location>
        <begin position="204"/>
        <end position="226"/>
    </location>
</feature>
<dbReference type="RefSeq" id="WP_209679011.1">
    <property type="nucleotide sequence ID" value="NZ_JAGIOI010000001.1"/>
</dbReference>
<protein>
    <submittedName>
        <fullName evidence="4">Drug/metabolite transporter (DMT)-like permease</fullName>
    </submittedName>
</protein>
<keyword evidence="5" id="KW-1185">Reference proteome</keyword>
<feature type="transmembrane region" description="Helical" evidence="2">
    <location>
        <begin position="232"/>
        <end position="254"/>
    </location>
</feature>
<evidence type="ECO:0000259" key="3">
    <source>
        <dbReference type="Pfam" id="PF00892"/>
    </source>
</evidence>
<evidence type="ECO:0000313" key="4">
    <source>
        <dbReference type="EMBL" id="MBP2412659.1"/>
    </source>
</evidence>
<feature type="transmembrane region" description="Helical" evidence="2">
    <location>
        <begin position="58"/>
        <end position="76"/>
    </location>
</feature>
<comment type="caution">
    <text evidence="4">The sequence shown here is derived from an EMBL/GenBank/DDBJ whole genome shotgun (WGS) entry which is preliminary data.</text>
</comment>
<feature type="transmembrane region" description="Helical" evidence="2">
    <location>
        <begin position="88"/>
        <end position="108"/>
    </location>
</feature>
<sequence>MTLGITLLVLLAAVFHSTWNAIAKHIPHRLASATLIALVYLVAGAAGVAAFGLPAAEAWPFIAVSAGLQTGYLLLLTASYKHGDFSQIYPLARGLAVLLVAVVSVTLLAEDLSWVQVAGVAVVGGSLLSLALLGKRGSRTGVIFALLTGVCIAAYSLVDGVGVRESGDSFAYIAWLFLLQGVLLPVVCWLAAPDRRTYLGAMGRHWRLGSLGGLLSLLAYGIVVWAQGLAPLALVSALRESSVLLAGLVGFLFFGEKFSRARLGWTTAAVAGIVALQLG</sequence>
<accession>A0ABS4YV38</accession>
<feature type="transmembrane region" description="Helical" evidence="2">
    <location>
        <begin position="6"/>
        <end position="23"/>
    </location>
</feature>
<dbReference type="Pfam" id="PF00892">
    <property type="entry name" value="EamA"/>
    <property type="match status" value="1"/>
</dbReference>
<keyword evidence="2" id="KW-1133">Transmembrane helix</keyword>
<keyword evidence="2" id="KW-0472">Membrane</keyword>
<feature type="transmembrane region" description="Helical" evidence="2">
    <location>
        <begin position="114"/>
        <end position="133"/>
    </location>
</feature>
<keyword evidence="2" id="KW-0812">Transmembrane</keyword>
<proteinExistence type="inferred from homology"/>
<dbReference type="Gene3D" id="1.10.3730.20">
    <property type="match status" value="1"/>
</dbReference>
<feature type="transmembrane region" description="Helical" evidence="2">
    <location>
        <begin position="170"/>
        <end position="192"/>
    </location>
</feature>
<feature type="domain" description="EamA" evidence="3">
    <location>
        <begin position="140"/>
        <end position="274"/>
    </location>
</feature>
<dbReference type="InterPro" id="IPR037185">
    <property type="entry name" value="EmrE-like"/>
</dbReference>
<evidence type="ECO:0000313" key="5">
    <source>
        <dbReference type="Proteomes" id="UP000711614"/>
    </source>
</evidence>
<gene>
    <name evidence="4" type="ORF">JOF48_001458</name>
</gene>
<evidence type="ECO:0000256" key="2">
    <source>
        <dbReference type="SAM" id="Phobius"/>
    </source>
</evidence>
<reference evidence="4 5" key="1">
    <citation type="submission" date="2021-03" db="EMBL/GenBank/DDBJ databases">
        <title>Sequencing the genomes of 1000 actinobacteria strains.</title>
        <authorList>
            <person name="Klenk H.-P."/>
        </authorList>
    </citation>
    <scope>NUCLEOTIDE SEQUENCE [LARGE SCALE GENOMIC DNA]</scope>
    <source>
        <strain evidence="4 5">DSM 16005</strain>
    </source>
</reference>
<name>A0ABS4YV38_9MICC</name>
<dbReference type="Proteomes" id="UP000711614">
    <property type="component" value="Unassembled WGS sequence"/>
</dbReference>
<organism evidence="4 5">
    <name type="scientific">Arthrobacter stackebrandtii</name>
    <dbReference type="NCBI Taxonomy" id="272161"/>
    <lineage>
        <taxon>Bacteria</taxon>
        <taxon>Bacillati</taxon>
        <taxon>Actinomycetota</taxon>
        <taxon>Actinomycetes</taxon>
        <taxon>Micrococcales</taxon>
        <taxon>Micrococcaceae</taxon>
        <taxon>Arthrobacter</taxon>
    </lineage>
</organism>
<dbReference type="SUPFAM" id="SSF103481">
    <property type="entry name" value="Multidrug resistance efflux transporter EmrE"/>
    <property type="match status" value="2"/>
</dbReference>
<feature type="transmembrane region" description="Helical" evidence="2">
    <location>
        <begin position="30"/>
        <end position="52"/>
    </location>
</feature>
<dbReference type="EMBL" id="JAGIOI010000001">
    <property type="protein sequence ID" value="MBP2412659.1"/>
    <property type="molecule type" value="Genomic_DNA"/>
</dbReference>
<dbReference type="InterPro" id="IPR000620">
    <property type="entry name" value="EamA_dom"/>
</dbReference>